<evidence type="ECO:0000256" key="1">
    <source>
        <dbReference type="ARBA" id="ARBA00022729"/>
    </source>
</evidence>
<feature type="binding site" evidence="3">
    <location>
        <position position="75"/>
    </location>
    <ligand>
        <name>Ca(2+)</name>
        <dbReference type="ChEBI" id="CHEBI:29108"/>
    </ligand>
</feature>
<dbReference type="RefSeq" id="XP_025426435.1">
    <property type="nucleotide sequence ID" value="XM_025578865.1"/>
</dbReference>
<dbReference type="PROSITE" id="PS51695">
    <property type="entry name" value="SEDOLISIN"/>
    <property type="match status" value="1"/>
</dbReference>
<accession>A0A318Z6W6</accession>
<organism evidence="5 6">
    <name type="scientific">Aspergillus saccharolyticus JOP 1030-1</name>
    <dbReference type="NCBI Taxonomy" id="1450539"/>
    <lineage>
        <taxon>Eukaryota</taxon>
        <taxon>Fungi</taxon>
        <taxon>Dikarya</taxon>
        <taxon>Ascomycota</taxon>
        <taxon>Pezizomycotina</taxon>
        <taxon>Eurotiomycetes</taxon>
        <taxon>Eurotiomycetidae</taxon>
        <taxon>Eurotiales</taxon>
        <taxon>Aspergillaceae</taxon>
        <taxon>Aspergillus</taxon>
        <taxon>Aspergillus subgen. Circumdati</taxon>
    </lineage>
</organism>
<comment type="cofactor">
    <cofactor evidence="3">
        <name>Ca(2+)</name>
        <dbReference type="ChEBI" id="CHEBI:29108"/>
    </cofactor>
    <text evidence="3">Binds 1 Ca(2+) ion per subunit.</text>
</comment>
<dbReference type="STRING" id="1450539.A0A318Z6W6"/>
<reference evidence="5 6" key="1">
    <citation type="submission" date="2016-12" db="EMBL/GenBank/DDBJ databases">
        <title>The genomes of Aspergillus section Nigri reveals drivers in fungal speciation.</title>
        <authorList>
            <consortium name="DOE Joint Genome Institute"/>
            <person name="Vesth T.C."/>
            <person name="Nybo J."/>
            <person name="Theobald S."/>
            <person name="Brandl J."/>
            <person name="Frisvad J.C."/>
            <person name="Nielsen K.F."/>
            <person name="Lyhne E.K."/>
            <person name="Kogle M.E."/>
            <person name="Kuo A."/>
            <person name="Riley R."/>
            <person name="Clum A."/>
            <person name="Nolan M."/>
            <person name="Lipzen A."/>
            <person name="Salamov A."/>
            <person name="Henrissat B."/>
            <person name="Wiebenga A."/>
            <person name="De Vries R.P."/>
            <person name="Grigoriev I.V."/>
            <person name="Mortensen U.H."/>
            <person name="Andersen M.R."/>
            <person name="Baker S.E."/>
        </authorList>
    </citation>
    <scope>NUCLEOTIDE SEQUENCE [LARGE SCALE GENOMIC DNA]</scope>
    <source>
        <strain evidence="5 6">JOP 1030-1</strain>
    </source>
</reference>
<feature type="binding site" evidence="3">
    <location>
        <position position="77"/>
    </location>
    <ligand>
        <name>Ca(2+)</name>
        <dbReference type="ChEBI" id="CHEBI:29108"/>
    </ligand>
</feature>
<dbReference type="GO" id="GO:0004252">
    <property type="term" value="F:serine-type endopeptidase activity"/>
    <property type="evidence" value="ECO:0007669"/>
    <property type="project" value="InterPro"/>
</dbReference>
<comment type="caution">
    <text evidence="3">Lacks conserved residue(s) required for the propagation of feature annotation.</text>
</comment>
<dbReference type="InterPro" id="IPR050819">
    <property type="entry name" value="Tripeptidyl-peptidase_I"/>
</dbReference>
<evidence type="ECO:0000256" key="3">
    <source>
        <dbReference type="PROSITE-ProRule" id="PRU01032"/>
    </source>
</evidence>
<protein>
    <recommendedName>
        <fullName evidence="4">Peptidase S53 domain-containing protein</fullName>
    </recommendedName>
</protein>
<keyword evidence="3" id="KW-0106">Calcium</keyword>
<keyword evidence="6" id="KW-1185">Reference proteome</keyword>
<evidence type="ECO:0000313" key="5">
    <source>
        <dbReference type="EMBL" id="PYH40453.1"/>
    </source>
</evidence>
<dbReference type="OrthoDB" id="409122at2759"/>
<dbReference type="Proteomes" id="UP000248349">
    <property type="component" value="Unassembled WGS sequence"/>
</dbReference>
<dbReference type="GO" id="GO:0008240">
    <property type="term" value="F:tripeptidyl-peptidase activity"/>
    <property type="evidence" value="ECO:0007669"/>
    <property type="project" value="TreeGrafter"/>
</dbReference>
<feature type="binding site" evidence="3">
    <location>
        <position position="57"/>
    </location>
    <ligand>
        <name>Ca(2+)</name>
        <dbReference type="ChEBI" id="CHEBI:29108"/>
    </ligand>
</feature>
<keyword evidence="3" id="KW-0479">Metal-binding</keyword>
<proteinExistence type="predicted"/>
<dbReference type="PANTHER" id="PTHR14218:SF19">
    <property type="entry name" value="SERINE PROTEASE AORO, PUTATIVE (AFU_ORTHOLOGUE AFUA_6G10250)-RELATED"/>
    <property type="match status" value="1"/>
</dbReference>
<gene>
    <name evidence="5" type="ORF">BP01DRAFT_409938</name>
</gene>
<dbReference type="GO" id="GO:0046872">
    <property type="term" value="F:metal ion binding"/>
    <property type="evidence" value="ECO:0007669"/>
    <property type="project" value="UniProtKB-UniRule"/>
</dbReference>
<keyword evidence="1" id="KW-0732">Signal</keyword>
<dbReference type="PANTHER" id="PTHR14218">
    <property type="entry name" value="PROTEASE S8 TRIPEPTIDYL PEPTIDASE I CLN2"/>
    <property type="match status" value="1"/>
</dbReference>
<dbReference type="GO" id="GO:0006508">
    <property type="term" value="P:proteolysis"/>
    <property type="evidence" value="ECO:0007669"/>
    <property type="project" value="InterPro"/>
</dbReference>
<evidence type="ECO:0000259" key="4">
    <source>
        <dbReference type="PROSITE" id="PS51695"/>
    </source>
</evidence>
<dbReference type="InterPro" id="IPR036852">
    <property type="entry name" value="Peptidase_S8/S53_dom_sf"/>
</dbReference>
<dbReference type="EMBL" id="KZ821285">
    <property type="protein sequence ID" value="PYH40453.1"/>
    <property type="molecule type" value="Genomic_DNA"/>
</dbReference>
<dbReference type="GeneID" id="37080094"/>
<dbReference type="InterPro" id="IPR030400">
    <property type="entry name" value="Sedolisin_dom"/>
</dbReference>
<feature type="binding site" evidence="3">
    <location>
        <position position="56"/>
    </location>
    <ligand>
        <name>Ca(2+)</name>
        <dbReference type="ChEBI" id="CHEBI:29108"/>
    </ligand>
</feature>
<dbReference type="SUPFAM" id="SSF52743">
    <property type="entry name" value="Subtilisin-like"/>
    <property type="match status" value="1"/>
</dbReference>
<dbReference type="Gene3D" id="3.40.50.200">
    <property type="entry name" value="Peptidase S8/S53 domain"/>
    <property type="match status" value="1"/>
</dbReference>
<dbReference type="AlphaFoldDB" id="A0A318Z6W6"/>
<name>A0A318Z6W6_9EURO</name>
<feature type="domain" description="Peptidase S53" evidence="4">
    <location>
        <begin position="1"/>
        <end position="97"/>
    </location>
</feature>
<keyword evidence="2" id="KW-0865">Zymogen</keyword>
<sequence>MYKAGQYILEGGTSASRYPDIASVINRIIEKRIAAGKGAVGFLNPVLYRHADVLNDITNKTNPGCGTDGFATAAGWDPVTGLGTPNFPKLLNLFLSLP</sequence>
<evidence type="ECO:0000256" key="2">
    <source>
        <dbReference type="ARBA" id="ARBA00023145"/>
    </source>
</evidence>
<evidence type="ECO:0000313" key="6">
    <source>
        <dbReference type="Proteomes" id="UP000248349"/>
    </source>
</evidence>